<name>A0A382Z622_9ZZZZ</name>
<dbReference type="GO" id="GO:0003677">
    <property type="term" value="F:DNA binding"/>
    <property type="evidence" value="ECO:0007669"/>
    <property type="project" value="UniProtKB-KW"/>
</dbReference>
<dbReference type="AlphaFoldDB" id="A0A382Z622"/>
<dbReference type="InterPro" id="IPR036390">
    <property type="entry name" value="WH_DNA-bd_sf"/>
</dbReference>
<evidence type="ECO:0008006" key="7">
    <source>
        <dbReference type="Google" id="ProtNLM"/>
    </source>
</evidence>
<dbReference type="InterPro" id="IPR018488">
    <property type="entry name" value="cNMP-bd_CS"/>
</dbReference>
<dbReference type="PRINTS" id="PR00035">
    <property type="entry name" value="HTHGNTR"/>
</dbReference>
<dbReference type="InterPro" id="IPR000524">
    <property type="entry name" value="Tscrpt_reg_HTH_GntR"/>
</dbReference>
<evidence type="ECO:0000256" key="1">
    <source>
        <dbReference type="ARBA" id="ARBA00023015"/>
    </source>
</evidence>
<dbReference type="InterPro" id="IPR012318">
    <property type="entry name" value="HTH_CRP"/>
</dbReference>
<dbReference type="PANTHER" id="PTHR24567:SF74">
    <property type="entry name" value="HTH-TYPE TRANSCRIPTIONAL REGULATOR ARCR"/>
    <property type="match status" value="1"/>
</dbReference>
<dbReference type="Gene3D" id="2.60.120.10">
    <property type="entry name" value="Jelly Rolls"/>
    <property type="match status" value="1"/>
</dbReference>
<dbReference type="Pfam" id="PF13545">
    <property type="entry name" value="HTH_Crp_2"/>
    <property type="match status" value="1"/>
</dbReference>
<dbReference type="InterPro" id="IPR014710">
    <property type="entry name" value="RmlC-like_jellyroll"/>
</dbReference>
<dbReference type="GO" id="GO:0003700">
    <property type="term" value="F:DNA-binding transcription factor activity"/>
    <property type="evidence" value="ECO:0007669"/>
    <property type="project" value="InterPro"/>
</dbReference>
<organism evidence="6">
    <name type="scientific">marine metagenome</name>
    <dbReference type="NCBI Taxonomy" id="408172"/>
    <lineage>
        <taxon>unclassified sequences</taxon>
        <taxon>metagenomes</taxon>
        <taxon>ecological metagenomes</taxon>
    </lineage>
</organism>
<dbReference type="PROSITE" id="PS50042">
    <property type="entry name" value="CNMP_BINDING_3"/>
    <property type="match status" value="1"/>
</dbReference>
<dbReference type="CDD" id="cd00092">
    <property type="entry name" value="HTH_CRP"/>
    <property type="match status" value="1"/>
</dbReference>
<gene>
    <name evidence="6" type="ORF">METZ01_LOCUS443800</name>
</gene>
<keyword evidence="2" id="KW-0238">DNA-binding</keyword>
<dbReference type="InterPro" id="IPR018490">
    <property type="entry name" value="cNMP-bd_dom_sf"/>
</dbReference>
<feature type="domain" description="Cyclic nucleotide-binding" evidence="4">
    <location>
        <begin position="51"/>
        <end position="171"/>
    </location>
</feature>
<dbReference type="PROSITE" id="PS51063">
    <property type="entry name" value="HTH_CRP_2"/>
    <property type="match status" value="1"/>
</dbReference>
<dbReference type="InterPro" id="IPR036388">
    <property type="entry name" value="WH-like_DNA-bd_sf"/>
</dbReference>
<accession>A0A382Z622</accession>
<protein>
    <recommendedName>
        <fullName evidence="7">Crp/Fnr family transcriptional regulator</fullName>
    </recommendedName>
</protein>
<proteinExistence type="predicted"/>
<dbReference type="PRINTS" id="PR00103">
    <property type="entry name" value="CAMPKINASE"/>
</dbReference>
<feature type="domain" description="HTH crp-type" evidence="5">
    <location>
        <begin position="185"/>
        <end position="258"/>
    </location>
</feature>
<evidence type="ECO:0000256" key="2">
    <source>
        <dbReference type="ARBA" id="ARBA00023125"/>
    </source>
</evidence>
<dbReference type="SUPFAM" id="SSF51206">
    <property type="entry name" value="cAMP-binding domain-like"/>
    <property type="match status" value="1"/>
</dbReference>
<dbReference type="CDD" id="cd00038">
    <property type="entry name" value="CAP_ED"/>
    <property type="match status" value="1"/>
</dbReference>
<keyword evidence="1" id="KW-0805">Transcription regulation</keyword>
<dbReference type="InterPro" id="IPR000595">
    <property type="entry name" value="cNMP-bd_dom"/>
</dbReference>
<keyword evidence="3" id="KW-0804">Transcription</keyword>
<feature type="non-terminal residue" evidence="6">
    <location>
        <position position="259"/>
    </location>
</feature>
<dbReference type="EMBL" id="UINC01181312">
    <property type="protein sequence ID" value="SVD90946.1"/>
    <property type="molecule type" value="Genomic_DNA"/>
</dbReference>
<feature type="non-terminal residue" evidence="6">
    <location>
        <position position="1"/>
    </location>
</feature>
<dbReference type="PANTHER" id="PTHR24567">
    <property type="entry name" value="CRP FAMILY TRANSCRIPTIONAL REGULATORY PROTEIN"/>
    <property type="match status" value="1"/>
</dbReference>
<dbReference type="SMART" id="SM00100">
    <property type="entry name" value="cNMP"/>
    <property type="match status" value="1"/>
</dbReference>
<evidence type="ECO:0000313" key="6">
    <source>
        <dbReference type="EMBL" id="SVD90946.1"/>
    </source>
</evidence>
<dbReference type="SMART" id="SM00419">
    <property type="entry name" value="HTH_CRP"/>
    <property type="match status" value="1"/>
</dbReference>
<sequence>PTPIVPNTPGQLQRLPHPANRRVVTVHHSGEVPPCERDRTMEHSFLRKVPLFEGLEEEELEAIASVTVTRSFSKDQVIILAEEEGDALFIIHTGQVKVSIVSEDGREVILSLLGEGAVFGELALLDEKPRSANVVALADAKLYMLHRSDFLQLLYRVPKIAIALLAELATRLRKTDRKIEGLALLDVTSRISETLLQLANEQGEKKTEGLHIPSLPTQQQLASMSGTTRETVSRVLKRLETQGYIDCKGRTITILREEN</sequence>
<dbReference type="PRINTS" id="PR00034">
    <property type="entry name" value="HTHCRP"/>
</dbReference>
<dbReference type="Pfam" id="PF00027">
    <property type="entry name" value="cNMP_binding"/>
    <property type="match status" value="1"/>
</dbReference>
<evidence type="ECO:0000256" key="3">
    <source>
        <dbReference type="ARBA" id="ARBA00023163"/>
    </source>
</evidence>
<evidence type="ECO:0000259" key="4">
    <source>
        <dbReference type="PROSITE" id="PS50042"/>
    </source>
</evidence>
<evidence type="ECO:0000259" key="5">
    <source>
        <dbReference type="PROSITE" id="PS51063"/>
    </source>
</evidence>
<dbReference type="InterPro" id="IPR050397">
    <property type="entry name" value="Env_Response_Regulators"/>
</dbReference>
<dbReference type="Gene3D" id="1.10.10.10">
    <property type="entry name" value="Winged helix-like DNA-binding domain superfamily/Winged helix DNA-binding domain"/>
    <property type="match status" value="1"/>
</dbReference>
<reference evidence="6" key="1">
    <citation type="submission" date="2018-05" db="EMBL/GenBank/DDBJ databases">
        <authorList>
            <person name="Lanie J.A."/>
            <person name="Ng W.-L."/>
            <person name="Kazmierczak K.M."/>
            <person name="Andrzejewski T.M."/>
            <person name="Davidsen T.M."/>
            <person name="Wayne K.J."/>
            <person name="Tettelin H."/>
            <person name="Glass J.I."/>
            <person name="Rusch D."/>
            <person name="Podicherti R."/>
            <person name="Tsui H.-C.T."/>
            <person name="Winkler M.E."/>
        </authorList>
    </citation>
    <scope>NUCLEOTIDE SEQUENCE</scope>
</reference>
<dbReference type="GO" id="GO:0005829">
    <property type="term" value="C:cytosol"/>
    <property type="evidence" value="ECO:0007669"/>
    <property type="project" value="TreeGrafter"/>
</dbReference>
<dbReference type="SUPFAM" id="SSF46785">
    <property type="entry name" value="Winged helix' DNA-binding domain"/>
    <property type="match status" value="1"/>
</dbReference>
<dbReference type="PROSITE" id="PS00889">
    <property type="entry name" value="CNMP_BINDING_2"/>
    <property type="match status" value="1"/>
</dbReference>